<feature type="compositionally biased region" description="Low complexity" evidence="8">
    <location>
        <begin position="1687"/>
        <end position="1697"/>
    </location>
</feature>
<feature type="compositionally biased region" description="Low complexity" evidence="8">
    <location>
        <begin position="484"/>
        <end position="494"/>
    </location>
</feature>
<dbReference type="SUPFAM" id="SSF55073">
    <property type="entry name" value="Nucleotide cyclase"/>
    <property type="match status" value="1"/>
</dbReference>
<feature type="compositionally biased region" description="Low complexity" evidence="8">
    <location>
        <begin position="407"/>
        <end position="416"/>
    </location>
</feature>
<feature type="region of interest" description="Disordered" evidence="8">
    <location>
        <begin position="1081"/>
        <end position="1102"/>
    </location>
</feature>
<comment type="similarity">
    <text evidence="7">Belongs to the adenylyl cyclase class-4/guanylyl cyclase family.</text>
</comment>
<feature type="region of interest" description="Disordered" evidence="8">
    <location>
        <begin position="793"/>
        <end position="832"/>
    </location>
</feature>
<feature type="region of interest" description="Disordered" evidence="8">
    <location>
        <begin position="1678"/>
        <end position="1702"/>
    </location>
</feature>
<evidence type="ECO:0000256" key="1">
    <source>
        <dbReference type="ARBA" id="ARBA00004370"/>
    </source>
</evidence>
<feature type="region of interest" description="Disordered" evidence="8">
    <location>
        <begin position="399"/>
        <end position="432"/>
    </location>
</feature>
<dbReference type="InterPro" id="IPR018297">
    <property type="entry name" value="A/G_cyclase_CS"/>
</dbReference>
<feature type="region of interest" description="Disordered" evidence="8">
    <location>
        <begin position="608"/>
        <end position="633"/>
    </location>
</feature>
<accession>A0ABQ5RP76</accession>
<evidence type="ECO:0000313" key="10">
    <source>
        <dbReference type="EMBL" id="GLI59264.1"/>
    </source>
</evidence>
<feature type="compositionally biased region" description="Polar residues" evidence="8">
    <location>
        <begin position="810"/>
        <end position="823"/>
    </location>
</feature>
<keyword evidence="5" id="KW-0472">Membrane</keyword>
<feature type="region of interest" description="Disordered" evidence="8">
    <location>
        <begin position="1214"/>
        <end position="1242"/>
    </location>
</feature>
<evidence type="ECO:0000256" key="6">
    <source>
        <dbReference type="ARBA" id="ARBA00023239"/>
    </source>
</evidence>
<evidence type="ECO:0000256" key="4">
    <source>
        <dbReference type="ARBA" id="ARBA00022989"/>
    </source>
</evidence>
<dbReference type="PROSITE" id="PS50125">
    <property type="entry name" value="GUANYLATE_CYCLASE_2"/>
    <property type="match status" value="1"/>
</dbReference>
<dbReference type="InterPro" id="IPR029787">
    <property type="entry name" value="Nucleotide_cyclase"/>
</dbReference>
<evidence type="ECO:0000256" key="3">
    <source>
        <dbReference type="ARBA" id="ARBA00022741"/>
    </source>
</evidence>
<feature type="region of interest" description="Disordered" evidence="8">
    <location>
        <begin position="472"/>
        <end position="500"/>
    </location>
</feature>
<dbReference type="CDD" id="cd07302">
    <property type="entry name" value="CHD"/>
    <property type="match status" value="1"/>
</dbReference>
<dbReference type="InterPro" id="IPR050401">
    <property type="entry name" value="Cyclic_nucleotide_synthase"/>
</dbReference>
<name>A0ABQ5RP76_9CHLO</name>
<gene>
    <name evidence="10" type="ORF">VaNZ11_001112</name>
</gene>
<feature type="compositionally biased region" description="Polar residues" evidence="8">
    <location>
        <begin position="861"/>
        <end position="875"/>
    </location>
</feature>
<dbReference type="Proteomes" id="UP001165090">
    <property type="component" value="Unassembled WGS sequence"/>
</dbReference>
<dbReference type="Pfam" id="PF00211">
    <property type="entry name" value="Guanylate_cyc"/>
    <property type="match status" value="1"/>
</dbReference>
<evidence type="ECO:0000259" key="9">
    <source>
        <dbReference type="PROSITE" id="PS50125"/>
    </source>
</evidence>
<evidence type="ECO:0000256" key="5">
    <source>
        <dbReference type="ARBA" id="ARBA00023136"/>
    </source>
</evidence>
<feature type="region of interest" description="Disordered" evidence="8">
    <location>
        <begin position="341"/>
        <end position="362"/>
    </location>
</feature>
<keyword evidence="3" id="KW-0547">Nucleotide-binding</keyword>
<organism evidence="10 11">
    <name type="scientific">Volvox africanus</name>
    <dbReference type="NCBI Taxonomy" id="51714"/>
    <lineage>
        <taxon>Eukaryota</taxon>
        <taxon>Viridiplantae</taxon>
        <taxon>Chlorophyta</taxon>
        <taxon>core chlorophytes</taxon>
        <taxon>Chlorophyceae</taxon>
        <taxon>CS clade</taxon>
        <taxon>Chlamydomonadales</taxon>
        <taxon>Volvocaceae</taxon>
        <taxon>Volvox</taxon>
    </lineage>
</organism>
<dbReference type="EMBL" id="BSDZ01000004">
    <property type="protein sequence ID" value="GLI59264.1"/>
    <property type="molecule type" value="Genomic_DNA"/>
</dbReference>
<feature type="region of interest" description="Disordered" evidence="8">
    <location>
        <begin position="861"/>
        <end position="926"/>
    </location>
</feature>
<evidence type="ECO:0000256" key="8">
    <source>
        <dbReference type="SAM" id="MobiDB-lite"/>
    </source>
</evidence>
<evidence type="ECO:0000313" key="11">
    <source>
        <dbReference type="Proteomes" id="UP001165090"/>
    </source>
</evidence>
<dbReference type="PROSITE" id="PS00452">
    <property type="entry name" value="GUANYLATE_CYCLASE_1"/>
    <property type="match status" value="1"/>
</dbReference>
<keyword evidence="4" id="KW-1133">Transmembrane helix</keyword>
<sequence>MLKRLSSCFRCNTATDAYDAKDEEGGSILEGRRFACKAAEEEVKILTFGKLSQYDLSPTGVIVIANSTHANGTDTSLPKGGLMAAAGTRFPVYINASAVRMLRLGSSSLLQDDVGRLDNTAALLAALAHAEPAFADKLDGLLYALSAGHQGNGGQNICPNMLKPFLCRAVPATDGESSEGQSGDCCWLRVTDLEPAWYEVSSAGSSIALLEGLPDGSNRCGSSTVGLTRPGLERSSACNRSRSRLWRASNCRDGLDTATQIYRMTSCSSALSGGDGVCHLPAVVVKFEICGPEEVKGPENNGGISATGKVLAAPNFISSTKGRSVAADASLTVSAMAAARSPGPAAERANKHDDMTIPPSNLSTPMVGPARIHMMMDLGTVPMTLFGGDDATINLSYQQQDKQPKGAAAEAAARTATNRKSPKAFSDGGSWATQGTLTTSAAAGAGAGAAVEQRAGRDALVKVHHLSGAAAAVTSPAPPEGVVQQQQQQQQQQQTPAGAREVADNNCLPRLNMVLSSLEPIVTAFSTNGNTVFYQNAASIAYFGPRPSQTSSFSPSLLHGPGPAANGISDGLAQLFALEPAKLERMMTELYMDGRIWKGIIQVPVSCAPGAPSSSPHHSSTTTSSPAMATPSQTMTIGANNSIVWSKSAVAAAGGHLISMDSRPTRHDPCFMGHHSGQQAPSTTATDAAAGGSLIPAPLVESIASPHGMIGPSTNHASERLSSMLFNTMTSIMDDPSIRGLGPEAADMNPLATSTWGLLLENAQQPPPQNRDSKTSAQYASPLQLQQRSIPQEHTPGAEEPMPKAEGCCSSGNSTLRLASRSSHLGGDPKVLPRSSLVMTKEEASCIIASATALRQPLLPNQQQERNHCSQQPQLDTGLGTKRSQSSIDDGNRTRGLSKPMTLTSPGSPRKIKITPISDNNDDDPVEDIMGTRRDGTSIVPRAASMHSIPGLFSMGAASREMSFCSSYSSRAVDQQGLTNISRGAPRYSRVFTFASSLRNTPAVLQQAAASGSMCSASSIAAPTQSGRASMAVVSNNHGHVPRVSLTHMCGTAAVGSTSAGDPNVAMDGVITAAASGVLDSAGHQHHHHHPTHQSTQLLQHRGQAVDTPFNITHNNQRPELSFGGAMTTAATTIAADRPGGKQGRVVWSGSTARTTSLTALPPAATAAIVPSNDDISMRQRIRAARSWCLRRGQIHKDYKDLLLATATAGRGVSFRNGHSVPPDREPVSRPQQQVVQKHRPAADDYDRRFVTMNSSTITASTAGGIPAAQQSIGGDLGSQEDITGMALYSCSYNNAVSCLNPASSNTIRGCDIITEKSDHDNSSLVPLYGFKPSVNPSAECTNTHPTSAGHHPCWQQHQHQQQQQEGTCCWHEVTATRAVDPLSGAWVIVVTQTDVTTKILAESHLAFVAEAEHRLLEQIFPRHVLAYMAEEGGILGPPAPSLPIRPSPNSPKPPALSWNVGKLATLHPEVTLLFADIQGFTPMCQVLEPQVVMSFLNDLFTRFDRQLEEYEVYKVETIGDCYFVAGGLIESDEYGMPAVRARESRRDPLHAEKVFMFAKAMLALASEVSLPTTGGPVRMRIGIHSGPVVSGVVGERMPRFCLFGDTVNTTSRMESTGVPGCIHASEAAMRQLSNEAWVPTGGIEVKGKGLMSTYLWIPPGRHECAEVQELVGPLRRAGKTKGDIGRTGNTSTGTTRPAGSEHTLCGPAAAAASTTTTAASSRRSKERVAAVIEGAALNGGDGGGSGSHEPVDSAGGFGHVSYANVLVSGSDSQRSEAKDSVHGLALLLLGDKAG</sequence>
<dbReference type="InterPro" id="IPR001054">
    <property type="entry name" value="A/G_cyclase"/>
</dbReference>
<keyword evidence="2" id="KW-0812">Transmembrane</keyword>
<dbReference type="SMART" id="SM00044">
    <property type="entry name" value="CYCc"/>
    <property type="match status" value="1"/>
</dbReference>
<evidence type="ECO:0000256" key="7">
    <source>
        <dbReference type="RuleBase" id="RU000405"/>
    </source>
</evidence>
<keyword evidence="6 7" id="KW-0456">Lyase</keyword>
<keyword evidence="11" id="KW-1185">Reference proteome</keyword>
<comment type="caution">
    <text evidence="10">The sequence shown here is derived from an EMBL/GenBank/DDBJ whole genome shotgun (WGS) entry which is preliminary data.</text>
</comment>
<feature type="domain" description="Guanylate cyclase" evidence="9">
    <location>
        <begin position="1472"/>
        <end position="1615"/>
    </location>
</feature>
<proteinExistence type="inferred from homology"/>
<feature type="compositionally biased region" description="Low complexity" evidence="8">
    <location>
        <begin position="608"/>
        <end position="632"/>
    </location>
</feature>
<evidence type="ECO:0000256" key="2">
    <source>
        <dbReference type="ARBA" id="ARBA00022692"/>
    </source>
</evidence>
<protein>
    <recommendedName>
        <fullName evidence="9">Guanylate cyclase domain-containing protein</fullName>
    </recommendedName>
</protein>
<dbReference type="Gene3D" id="3.30.70.1230">
    <property type="entry name" value="Nucleotide cyclase"/>
    <property type="match status" value="1"/>
</dbReference>
<dbReference type="PANTHER" id="PTHR11920:SF335">
    <property type="entry name" value="GUANYLATE CYCLASE"/>
    <property type="match status" value="1"/>
</dbReference>
<comment type="subcellular location">
    <subcellularLocation>
        <location evidence="1">Membrane</location>
    </subcellularLocation>
</comment>
<dbReference type="PANTHER" id="PTHR11920">
    <property type="entry name" value="GUANYLYL CYCLASE"/>
    <property type="match status" value="1"/>
</dbReference>
<reference evidence="10 11" key="1">
    <citation type="journal article" date="2023" name="IScience">
        <title>Expanded male sex-determining region conserved during the evolution of homothallism in the green alga Volvox.</title>
        <authorList>
            <person name="Yamamoto K."/>
            <person name="Matsuzaki R."/>
            <person name="Mahakham W."/>
            <person name="Heman W."/>
            <person name="Sekimoto H."/>
            <person name="Kawachi M."/>
            <person name="Minakuchi Y."/>
            <person name="Toyoda A."/>
            <person name="Nozaki H."/>
        </authorList>
    </citation>
    <scope>NUCLEOTIDE SEQUENCE [LARGE SCALE GENOMIC DNA]</scope>
    <source>
        <strain evidence="10 11">NIES-4468</strain>
    </source>
</reference>